<gene>
    <name evidence="2" type="ORF">GCM10007932_55850</name>
</gene>
<accession>A0AAV5P0A9</accession>
<dbReference type="EMBL" id="BSNX01000075">
    <property type="protein sequence ID" value="GLQ76222.1"/>
    <property type="molecule type" value="Genomic_DNA"/>
</dbReference>
<name>A0AAV5P0A9_9VIBR</name>
<keyword evidence="3" id="KW-1185">Reference proteome</keyword>
<comment type="caution">
    <text evidence="2">The sequence shown here is derived from an EMBL/GenBank/DDBJ whole genome shotgun (WGS) entry which is preliminary data.</text>
</comment>
<dbReference type="AlphaFoldDB" id="A0AAV5P0A9"/>
<dbReference type="Gene3D" id="3.40.630.30">
    <property type="match status" value="1"/>
</dbReference>
<dbReference type="InterPro" id="IPR000182">
    <property type="entry name" value="GNAT_dom"/>
</dbReference>
<dbReference type="RefSeq" id="WP_126609704.1">
    <property type="nucleotide sequence ID" value="NZ_AP025145.1"/>
</dbReference>
<dbReference type="GO" id="GO:0016747">
    <property type="term" value="F:acyltransferase activity, transferring groups other than amino-acyl groups"/>
    <property type="evidence" value="ECO:0007669"/>
    <property type="project" value="InterPro"/>
</dbReference>
<reference evidence="3" key="1">
    <citation type="journal article" date="2019" name="Int. J. Syst. Evol. Microbiol.">
        <title>The Global Catalogue of Microorganisms (GCM) 10K type strain sequencing project: providing services to taxonomists for standard genome sequencing and annotation.</title>
        <authorList>
            <consortium name="The Broad Institute Genomics Platform"/>
            <consortium name="The Broad Institute Genome Sequencing Center for Infectious Disease"/>
            <person name="Wu L."/>
            <person name="Ma J."/>
        </authorList>
    </citation>
    <scope>NUCLEOTIDE SEQUENCE [LARGE SCALE GENOMIC DNA]</scope>
    <source>
        <strain evidence="3">NBRC 15640</strain>
    </source>
</reference>
<proteinExistence type="predicted"/>
<dbReference type="PROSITE" id="PS51186">
    <property type="entry name" value="GNAT"/>
    <property type="match status" value="1"/>
</dbReference>
<evidence type="ECO:0000259" key="1">
    <source>
        <dbReference type="PROSITE" id="PS51186"/>
    </source>
</evidence>
<feature type="domain" description="N-acetyltransferase" evidence="1">
    <location>
        <begin position="4"/>
        <end position="152"/>
    </location>
</feature>
<dbReference type="Pfam" id="PF00583">
    <property type="entry name" value="Acetyltransf_1"/>
    <property type="match status" value="1"/>
</dbReference>
<sequence>MNNVDIVPVSSEDTVHKALQHSCFQALRNVYTPRQTVHQIQKNRTDNHQAFGALILGTLVGSLEAQFDGHSVSIRSVAVDHKYRKQGIAGKMIKAAMGSYASAQSVSLWCVEQTGNVSVFEKIGFKVTQRIESDILILTDGSPAIEVQMTIDVKRKE</sequence>
<dbReference type="InterPro" id="IPR016181">
    <property type="entry name" value="Acyl_CoA_acyltransferase"/>
</dbReference>
<dbReference type="CDD" id="cd04301">
    <property type="entry name" value="NAT_SF"/>
    <property type="match status" value="1"/>
</dbReference>
<protein>
    <recommendedName>
        <fullName evidence="1">N-acetyltransferase domain-containing protein</fullName>
    </recommendedName>
</protein>
<evidence type="ECO:0000313" key="2">
    <source>
        <dbReference type="EMBL" id="GLQ76222.1"/>
    </source>
</evidence>
<dbReference type="Proteomes" id="UP001156690">
    <property type="component" value="Unassembled WGS sequence"/>
</dbReference>
<dbReference type="SUPFAM" id="SSF55729">
    <property type="entry name" value="Acyl-CoA N-acyltransferases (Nat)"/>
    <property type="match status" value="1"/>
</dbReference>
<organism evidence="2 3">
    <name type="scientific">Vibrio penaeicida</name>
    <dbReference type="NCBI Taxonomy" id="104609"/>
    <lineage>
        <taxon>Bacteria</taxon>
        <taxon>Pseudomonadati</taxon>
        <taxon>Pseudomonadota</taxon>
        <taxon>Gammaproteobacteria</taxon>
        <taxon>Vibrionales</taxon>
        <taxon>Vibrionaceae</taxon>
        <taxon>Vibrio</taxon>
    </lineage>
</organism>
<evidence type="ECO:0000313" key="3">
    <source>
        <dbReference type="Proteomes" id="UP001156690"/>
    </source>
</evidence>